<dbReference type="AlphaFoldDB" id="A0A1M7LP96"/>
<dbReference type="NCBIfam" id="TIGR00254">
    <property type="entry name" value="GGDEF"/>
    <property type="match status" value="1"/>
</dbReference>
<dbReference type="Pfam" id="PF05228">
    <property type="entry name" value="CHASE4"/>
    <property type="match status" value="1"/>
</dbReference>
<sequence length="550" mass="60661">MRQADERKKRKREEKSSRTHIPSLAFLLASLLIAVTTASLVFVGYIASEASQSQAIQSEHKLFENTLNDRVRLVIREALPIARSDEAINKIVLSFNIDYVRDQLGKLWSQHSHNRSLLVSSDKVVLAESFEGYTHIARHPLADLPSLMPLMDAAQRLYERNRVRVPGGYSHRTLQDLDLSKYSAYGLVTLDHKPAVVGILPLMPDEEKVQLPDEKTVFLVTVRFLDAAFIRSLNTQIGFKGLSFIPGPIKPDWGPNHFLLAADGEPLGSFVWQSEAQSNSIWPTVIPVILMLGVTLAALALLIAWRIGRLTHSLQASERQNRYLALHDTLSGLPNRLYFNRILTASLKALPGKPFAILHCDLDHFKTVNDTHGHGAGDIVIKEVARRMQEILGRTGVVSRVGGDEFIVIIRKTVARAKLEALASALIQATNLKIQIDEDASVRVGLSVGIAIARFKDQDLETLLAEADRALYTSKEAGRGLLTFSEHPHGDELKGDELAAEVLRRSSGKEKSRTDRPKAATPLESVDEDAEPSEATPPAAGKSGPNRKAA</sequence>
<accession>A0A1M7LP96</accession>
<evidence type="ECO:0000259" key="3">
    <source>
        <dbReference type="PROSITE" id="PS50887"/>
    </source>
</evidence>
<dbReference type="SMART" id="SM00267">
    <property type="entry name" value="GGDEF"/>
    <property type="match status" value="1"/>
</dbReference>
<proteinExistence type="predicted"/>
<dbReference type="STRING" id="735517.SAMN05444272_3274"/>
<feature type="transmembrane region" description="Helical" evidence="2">
    <location>
        <begin position="281"/>
        <end position="305"/>
    </location>
</feature>
<evidence type="ECO:0000313" key="4">
    <source>
        <dbReference type="EMBL" id="SHM80064.1"/>
    </source>
</evidence>
<protein>
    <submittedName>
        <fullName evidence="4">Diguanylate cyclase (GGDEF) domain-containing protein</fullName>
    </submittedName>
</protein>
<keyword evidence="2" id="KW-0472">Membrane</keyword>
<evidence type="ECO:0000313" key="5">
    <source>
        <dbReference type="Proteomes" id="UP000186002"/>
    </source>
</evidence>
<dbReference type="RefSeq" id="WP_073014358.1">
    <property type="nucleotide sequence ID" value="NZ_FRBW01000003.1"/>
</dbReference>
<dbReference type="InterPro" id="IPR029787">
    <property type="entry name" value="Nucleotide_cyclase"/>
</dbReference>
<reference evidence="4 5" key="1">
    <citation type="submission" date="2016-11" db="EMBL/GenBank/DDBJ databases">
        <authorList>
            <person name="Jaros S."/>
            <person name="Januszkiewicz K."/>
            <person name="Wedrychowicz H."/>
        </authorList>
    </citation>
    <scope>NUCLEOTIDE SEQUENCE [LARGE SCALE GENOMIC DNA]</scope>
    <source>
        <strain evidence="4 5">DSM 22153</strain>
    </source>
</reference>
<dbReference type="InterPro" id="IPR043128">
    <property type="entry name" value="Rev_trsase/Diguanyl_cyclase"/>
</dbReference>
<dbReference type="Proteomes" id="UP000186002">
    <property type="component" value="Unassembled WGS sequence"/>
</dbReference>
<feature type="transmembrane region" description="Helical" evidence="2">
    <location>
        <begin position="21"/>
        <end position="47"/>
    </location>
</feature>
<feature type="compositionally biased region" description="Basic and acidic residues" evidence="1">
    <location>
        <begin position="502"/>
        <end position="518"/>
    </location>
</feature>
<evidence type="ECO:0000256" key="2">
    <source>
        <dbReference type="SAM" id="Phobius"/>
    </source>
</evidence>
<keyword evidence="5" id="KW-1185">Reference proteome</keyword>
<dbReference type="InterPro" id="IPR000160">
    <property type="entry name" value="GGDEF_dom"/>
</dbReference>
<dbReference type="InterPro" id="IPR052163">
    <property type="entry name" value="DGC-Regulatory_Protein"/>
</dbReference>
<dbReference type="InterPro" id="IPR007892">
    <property type="entry name" value="CHASE4"/>
</dbReference>
<name>A0A1M7LP96_9HYPH</name>
<feature type="domain" description="GGDEF" evidence="3">
    <location>
        <begin position="353"/>
        <end position="487"/>
    </location>
</feature>
<dbReference type="EMBL" id="FRBW01000003">
    <property type="protein sequence ID" value="SHM80064.1"/>
    <property type="molecule type" value="Genomic_DNA"/>
</dbReference>
<dbReference type="CDD" id="cd01949">
    <property type="entry name" value="GGDEF"/>
    <property type="match status" value="1"/>
</dbReference>
<evidence type="ECO:0000256" key="1">
    <source>
        <dbReference type="SAM" id="MobiDB-lite"/>
    </source>
</evidence>
<keyword evidence="2" id="KW-1133">Transmembrane helix</keyword>
<gene>
    <name evidence="4" type="ORF">SAMN05444272_3274</name>
</gene>
<dbReference type="PANTHER" id="PTHR46663:SF4">
    <property type="entry name" value="DIGUANYLATE CYCLASE DGCT-RELATED"/>
    <property type="match status" value="1"/>
</dbReference>
<dbReference type="PROSITE" id="PS50887">
    <property type="entry name" value="GGDEF"/>
    <property type="match status" value="1"/>
</dbReference>
<dbReference type="PANTHER" id="PTHR46663">
    <property type="entry name" value="DIGUANYLATE CYCLASE DGCT-RELATED"/>
    <property type="match status" value="1"/>
</dbReference>
<organism evidence="4 5">
    <name type="scientific">Roseibium suaedae</name>
    <dbReference type="NCBI Taxonomy" id="735517"/>
    <lineage>
        <taxon>Bacteria</taxon>
        <taxon>Pseudomonadati</taxon>
        <taxon>Pseudomonadota</taxon>
        <taxon>Alphaproteobacteria</taxon>
        <taxon>Hyphomicrobiales</taxon>
        <taxon>Stappiaceae</taxon>
        <taxon>Roseibium</taxon>
    </lineage>
</organism>
<dbReference type="Pfam" id="PF00990">
    <property type="entry name" value="GGDEF"/>
    <property type="match status" value="1"/>
</dbReference>
<dbReference type="SUPFAM" id="SSF55073">
    <property type="entry name" value="Nucleotide cyclase"/>
    <property type="match status" value="1"/>
</dbReference>
<dbReference type="Gene3D" id="3.30.70.270">
    <property type="match status" value="1"/>
</dbReference>
<feature type="region of interest" description="Disordered" evidence="1">
    <location>
        <begin position="502"/>
        <end position="550"/>
    </location>
</feature>
<keyword evidence="2" id="KW-0812">Transmembrane</keyword>